<dbReference type="PANTHER" id="PTHR10788">
    <property type="entry name" value="TREHALOSE-6-PHOSPHATE SYNTHASE"/>
    <property type="match status" value="1"/>
</dbReference>
<evidence type="ECO:0000256" key="1">
    <source>
        <dbReference type="ARBA" id="ARBA00008799"/>
    </source>
</evidence>
<reference evidence="2 3" key="1">
    <citation type="journal article" date="2019" name="Nat. Microbiol.">
        <title>Mediterranean grassland soil C-N compound turnover is dependent on rainfall and depth, and is mediated by genomically divergent microorganisms.</title>
        <authorList>
            <person name="Diamond S."/>
            <person name="Andeer P.F."/>
            <person name="Li Z."/>
            <person name="Crits-Christoph A."/>
            <person name="Burstein D."/>
            <person name="Anantharaman K."/>
            <person name="Lane K.R."/>
            <person name="Thomas B.C."/>
            <person name="Pan C."/>
            <person name="Northen T.R."/>
            <person name="Banfield J.F."/>
        </authorList>
    </citation>
    <scope>NUCLEOTIDE SEQUENCE [LARGE SCALE GENOMIC DNA]</scope>
    <source>
        <strain evidence="2">WS_8</strain>
    </source>
</reference>
<dbReference type="Gene3D" id="3.40.50.2000">
    <property type="entry name" value="Glycogen Phosphorylase B"/>
    <property type="match status" value="2"/>
</dbReference>
<dbReference type="CDD" id="cd03788">
    <property type="entry name" value="GT20_TPS"/>
    <property type="match status" value="1"/>
</dbReference>
<name>A0A538TW94_UNCEI</name>
<dbReference type="AlphaFoldDB" id="A0A538TW94"/>
<dbReference type="Proteomes" id="UP000316609">
    <property type="component" value="Unassembled WGS sequence"/>
</dbReference>
<accession>A0A538TW94</accession>
<protein>
    <submittedName>
        <fullName evidence="2">Trehalose-6-phosphate synthase</fullName>
    </submittedName>
</protein>
<dbReference type="SUPFAM" id="SSF53756">
    <property type="entry name" value="UDP-Glycosyltransferase/glycogen phosphorylase"/>
    <property type="match status" value="1"/>
</dbReference>
<dbReference type="PANTHER" id="PTHR10788:SF106">
    <property type="entry name" value="BCDNA.GH08860"/>
    <property type="match status" value="1"/>
</dbReference>
<dbReference type="InterPro" id="IPR001830">
    <property type="entry name" value="Glyco_trans_20"/>
</dbReference>
<comment type="similarity">
    <text evidence="1">Belongs to the glycosyltransferase 20 family.</text>
</comment>
<evidence type="ECO:0000313" key="2">
    <source>
        <dbReference type="EMBL" id="TMQ67896.1"/>
    </source>
</evidence>
<comment type="caution">
    <text evidence="2">The sequence shown here is derived from an EMBL/GenBank/DDBJ whole genome shotgun (WGS) entry which is preliminary data.</text>
</comment>
<dbReference type="Pfam" id="PF00982">
    <property type="entry name" value="Glyco_transf_20"/>
    <property type="match status" value="1"/>
</dbReference>
<dbReference type="GO" id="GO:0003825">
    <property type="term" value="F:alpha,alpha-trehalose-phosphate synthase (UDP-forming) activity"/>
    <property type="evidence" value="ECO:0007669"/>
    <property type="project" value="TreeGrafter"/>
</dbReference>
<evidence type="ECO:0000313" key="3">
    <source>
        <dbReference type="Proteomes" id="UP000316609"/>
    </source>
</evidence>
<dbReference type="GO" id="GO:0005992">
    <property type="term" value="P:trehalose biosynthetic process"/>
    <property type="evidence" value="ECO:0007669"/>
    <property type="project" value="InterPro"/>
</dbReference>
<proteinExistence type="inferred from homology"/>
<gene>
    <name evidence="2" type="ORF">E6K78_03195</name>
</gene>
<sequence length="532" mass="60419">MMEFQDRVRSALGRAAIRSQQRSAGPPRTTRAELVDWVRAHLPDRTMVVVSNREPYSHVREGKELRWVRNAGGVTVALDAVAQALGGIWVAHGNGSGDRAAADAHGRVACPPERPRYTLRRVWLTREDHARYYSGFSNAALWPLCHIAYVRPRFRLEDWERYREVNRRFAEATLEEVGDKPALVFIQDYHLALAAASIKERRPDLQVLMFWHIPWPNPEVFRILPWRTEILEGLLANDLIGFHIREHALHFLDSVAASLEARVDRERLAVERGGRRSWVRHFPIGVNADEIAAMSDSAETRAAERAIRERLELGNCRVGLGVDRLDYTKGIPERLEALERLFEKRPEWVGRLCFIQIGVPSRIELREYRNVLTRARAIAERINSRFPRASSSGAPTVHLIEASLDFRDLVPYYRMADLCAVTSLHDGMNLVAKEYLAATPDLEGALVLSPFTGAARELERAWIASPYDREGLADAYHAALVEPPDARNERMAALRETVLRRNIYDWTIEVLDAVVGLNLRTPAMETSEISGD</sequence>
<organism evidence="2 3">
    <name type="scientific">Eiseniibacteriota bacterium</name>
    <dbReference type="NCBI Taxonomy" id="2212470"/>
    <lineage>
        <taxon>Bacteria</taxon>
        <taxon>Candidatus Eiseniibacteriota</taxon>
    </lineage>
</organism>
<dbReference type="EMBL" id="VBOY01000025">
    <property type="protein sequence ID" value="TMQ67896.1"/>
    <property type="molecule type" value="Genomic_DNA"/>
</dbReference>